<evidence type="ECO:0000256" key="3">
    <source>
        <dbReference type="ARBA" id="ARBA00014424"/>
    </source>
</evidence>
<dbReference type="InterPro" id="IPR027413">
    <property type="entry name" value="GROEL-like_equatorial_sf"/>
</dbReference>
<evidence type="ECO:0000256" key="7">
    <source>
        <dbReference type="ARBA" id="ARBA00023186"/>
    </source>
</evidence>
<dbReference type="PANTHER" id="PTHR11353">
    <property type="entry name" value="CHAPERONIN"/>
    <property type="match status" value="1"/>
</dbReference>
<dbReference type="Gene3D" id="1.10.560.10">
    <property type="entry name" value="GroEL-like equatorial domain"/>
    <property type="match status" value="1"/>
</dbReference>
<comment type="caution">
    <text evidence="10">The sequence shown here is derived from an EMBL/GenBank/DDBJ whole genome shotgun (WGS) entry which is preliminary data.</text>
</comment>
<evidence type="ECO:0000256" key="2">
    <source>
        <dbReference type="ARBA" id="ARBA00008020"/>
    </source>
</evidence>
<dbReference type="SUPFAM" id="SSF48592">
    <property type="entry name" value="GroEL equatorial domain-like"/>
    <property type="match status" value="1"/>
</dbReference>
<dbReference type="GO" id="GO:0005737">
    <property type="term" value="C:cytoplasm"/>
    <property type="evidence" value="ECO:0007669"/>
    <property type="project" value="UniProtKB-SubCell"/>
</dbReference>
<dbReference type="OMA" id="ARVHHAN"/>
<keyword evidence="11" id="KW-1185">Reference proteome</keyword>
<dbReference type="FunFam" id="1.10.560.10:FF:000070">
    <property type="entry name" value="Uncharacterized protein"/>
    <property type="match status" value="1"/>
</dbReference>
<dbReference type="Gene3D" id="3.30.260.10">
    <property type="entry name" value="TCP-1-like chaperonin intermediate domain"/>
    <property type="match status" value="1"/>
</dbReference>
<dbReference type="InterPro" id="IPR017998">
    <property type="entry name" value="Chaperone_TCP-1"/>
</dbReference>
<keyword evidence="4" id="KW-0963">Cytoplasm</keyword>
<dbReference type="OrthoDB" id="496at2759"/>
<evidence type="ECO:0000256" key="9">
    <source>
        <dbReference type="RuleBase" id="RU004187"/>
    </source>
</evidence>
<gene>
    <name evidence="10" type="ORF">scyTo_0021640</name>
</gene>
<keyword evidence="7 9" id="KW-0143">Chaperone</keyword>
<evidence type="ECO:0000256" key="5">
    <source>
        <dbReference type="ARBA" id="ARBA00022741"/>
    </source>
</evidence>
<dbReference type="InterPro" id="IPR002423">
    <property type="entry name" value="Cpn60/GroEL/TCP-1"/>
</dbReference>
<protein>
    <recommendedName>
        <fullName evidence="3">T-complex protein 1 subunit alpha</fullName>
    </recommendedName>
    <alternativeName>
        <fullName evidence="8">CCT-alpha</fullName>
    </alternativeName>
</protein>
<dbReference type="GO" id="GO:0016887">
    <property type="term" value="F:ATP hydrolysis activity"/>
    <property type="evidence" value="ECO:0007669"/>
    <property type="project" value="InterPro"/>
</dbReference>
<dbReference type="InterPro" id="IPR002194">
    <property type="entry name" value="Chaperonin_TCP-1_CS"/>
</dbReference>
<evidence type="ECO:0000256" key="8">
    <source>
        <dbReference type="ARBA" id="ARBA00030049"/>
    </source>
</evidence>
<name>A0A401QAY7_SCYTO</name>
<dbReference type="STRING" id="75743.A0A401QAY7"/>
<proteinExistence type="inferred from homology"/>
<dbReference type="GO" id="GO:0051082">
    <property type="term" value="F:unfolded protein binding"/>
    <property type="evidence" value="ECO:0007669"/>
    <property type="project" value="InterPro"/>
</dbReference>
<dbReference type="Proteomes" id="UP000288216">
    <property type="component" value="Unassembled WGS sequence"/>
</dbReference>
<evidence type="ECO:0000256" key="4">
    <source>
        <dbReference type="ARBA" id="ARBA00022490"/>
    </source>
</evidence>
<dbReference type="GO" id="GO:0005524">
    <property type="term" value="F:ATP binding"/>
    <property type="evidence" value="ECO:0007669"/>
    <property type="project" value="UniProtKB-KW"/>
</dbReference>
<comment type="similarity">
    <text evidence="2 9">Belongs to the TCP-1 chaperonin family.</text>
</comment>
<dbReference type="Pfam" id="PF00118">
    <property type="entry name" value="Cpn60_TCP1"/>
    <property type="match status" value="1"/>
</dbReference>
<dbReference type="EMBL" id="BFAA01019540">
    <property type="protein sequence ID" value="GCB82548.1"/>
    <property type="molecule type" value="Genomic_DNA"/>
</dbReference>
<evidence type="ECO:0000256" key="6">
    <source>
        <dbReference type="ARBA" id="ARBA00022840"/>
    </source>
</evidence>
<dbReference type="GO" id="GO:0140662">
    <property type="term" value="F:ATP-dependent protein folding chaperone"/>
    <property type="evidence" value="ECO:0007669"/>
    <property type="project" value="InterPro"/>
</dbReference>
<dbReference type="PROSITE" id="PS00751">
    <property type="entry name" value="TCP1_2"/>
    <property type="match status" value="1"/>
</dbReference>
<dbReference type="PRINTS" id="PR00304">
    <property type="entry name" value="TCOMPLEXTCP1"/>
</dbReference>
<evidence type="ECO:0000313" key="10">
    <source>
        <dbReference type="EMBL" id="GCB82548.1"/>
    </source>
</evidence>
<keyword evidence="5 9" id="KW-0547">Nucleotide-binding</keyword>
<evidence type="ECO:0000256" key="1">
    <source>
        <dbReference type="ARBA" id="ARBA00004496"/>
    </source>
</evidence>
<accession>A0A401QAY7</accession>
<evidence type="ECO:0000313" key="11">
    <source>
        <dbReference type="Proteomes" id="UP000288216"/>
    </source>
</evidence>
<sequence length="161" mass="17449">MEGLLNVLGQRTSGDSIRTRNMMAAASITNIVKNSLGPIDLDKMVVDDIGDVTVTNDGATILKLLEVENPTAKVLCESADLQDKEVRDGTTSIVIIAAELLKGADELVKHKIHPTSIIGGYPLACKEAVRYIQENVTINREELGRECLVNAAKTYMLSKII</sequence>
<reference evidence="10 11" key="1">
    <citation type="journal article" date="2018" name="Nat. Ecol. Evol.">
        <title>Shark genomes provide insights into elasmobranch evolution and the origin of vertebrates.</title>
        <authorList>
            <person name="Hara Y"/>
            <person name="Yamaguchi K"/>
            <person name="Onimaru K"/>
            <person name="Kadota M"/>
            <person name="Koyanagi M"/>
            <person name="Keeley SD"/>
            <person name="Tatsumi K"/>
            <person name="Tanaka K"/>
            <person name="Motone F"/>
            <person name="Kageyama Y"/>
            <person name="Nozu R"/>
            <person name="Adachi N"/>
            <person name="Nishimura O"/>
            <person name="Nakagawa R"/>
            <person name="Tanegashima C"/>
            <person name="Kiyatake I"/>
            <person name="Matsumoto R"/>
            <person name="Murakumo K"/>
            <person name="Nishida K"/>
            <person name="Terakita A"/>
            <person name="Kuratani S"/>
            <person name="Sato K"/>
            <person name="Hyodo S Kuraku.S."/>
        </authorList>
    </citation>
    <scope>NUCLEOTIDE SEQUENCE [LARGE SCALE GENOMIC DNA]</scope>
</reference>
<keyword evidence="6 9" id="KW-0067">ATP-binding</keyword>
<comment type="subcellular location">
    <subcellularLocation>
        <location evidence="1">Cytoplasm</location>
    </subcellularLocation>
</comment>
<dbReference type="AlphaFoldDB" id="A0A401QAY7"/>
<organism evidence="10 11">
    <name type="scientific">Scyliorhinus torazame</name>
    <name type="common">Cloudy catshark</name>
    <name type="synonym">Catulus torazame</name>
    <dbReference type="NCBI Taxonomy" id="75743"/>
    <lineage>
        <taxon>Eukaryota</taxon>
        <taxon>Metazoa</taxon>
        <taxon>Chordata</taxon>
        <taxon>Craniata</taxon>
        <taxon>Vertebrata</taxon>
        <taxon>Chondrichthyes</taxon>
        <taxon>Elasmobranchii</taxon>
        <taxon>Galeomorphii</taxon>
        <taxon>Galeoidea</taxon>
        <taxon>Carcharhiniformes</taxon>
        <taxon>Scyliorhinidae</taxon>
        <taxon>Scyliorhinus</taxon>
    </lineage>
</organism>
<dbReference type="InterPro" id="IPR027410">
    <property type="entry name" value="TCP-1-like_intermed_sf"/>
</dbReference>